<dbReference type="PANTHER" id="PTHR10098:SF108">
    <property type="entry name" value="TETRATRICOPEPTIDE REPEAT PROTEIN 28"/>
    <property type="match status" value="1"/>
</dbReference>
<evidence type="ECO:0000313" key="4">
    <source>
        <dbReference type="EMBL" id="PPK87503.1"/>
    </source>
</evidence>
<feature type="transmembrane region" description="Helical" evidence="2">
    <location>
        <begin position="949"/>
        <end position="970"/>
    </location>
</feature>
<gene>
    <name evidence="4" type="ORF">CLV84_0446</name>
</gene>
<dbReference type="InterPro" id="IPR019734">
    <property type="entry name" value="TPR_rpt"/>
</dbReference>
<evidence type="ECO:0000256" key="2">
    <source>
        <dbReference type="SAM" id="Phobius"/>
    </source>
</evidence>
<name>A0A2S6I7M7_9BACT</name>
<evidence type="ECO:0000313" key="5">
    <source>
        <dbReference type="Proteomes" id="UP000237662"/>
    </source>
</evidence>
<keyword evidence="2" id="KW-1133">Transmembrane helix</keyword>
<organism evidence="4 5">
    <name type="scientific">Neolewinella xylanilytica</name>
    <dbReference type="NCBI Taxonomy" id="1514080"/>
    <lineage>
        <taxon>Bacteria</taxon>
        <taxon>Pseudomonadati</taxon>
        <taxon>Bacteroidota</taxon>
        <taxon>Saprospiria</taxon>
        <taxon>Saprospirales</taxon>
        <taxon>Lewinellaceae</taxon>
        <taxon>Neolewinella</taxon>
    </lineage>
</organism>
<dbReference type="InterPro" id="IPR011990">
    <property type="entry name" value="TPR-like_helical_dom_sf"/>
</dbReference>
<evidence type="ECO:0000259" key="3">
    <source>
        <dbReference type="Pfam" id="PF12770"/>
    </source>
</evidence>
<keyword evidence="1" id="KW-0175">Coiled coil</keyword>
<keyword evidence="2" id="KW-0472">Membrane</keyword>
<dbReference type="PANTHER" id="PTHR10098">
    <property type="entry name" value="RAPSYN-RELATED"/>
    <property type="match status" value="1"/>
</dbReference>
<dbReference type="Pfam" id="PF12770">
    <property type="entry name" value="CHAT"/>
    <property type="match status" value="1"/>
</dbReference>
<proteinExistence type="predicted"/>
<comment type="caution">
    <text evidence="4">The sequence shown here is derived from an EMBL/GenBank/DDBJ whole genome shotgun (WGS) entry which is preliminary data.</text>
</comment>
<keyword evidence="5" id="KW-1185">Reference proteome</keyword>
<dbReference type="SMART" id="SM00028">
    <property type="entry name" value="TPR"/>
    <property type="match status" value="4"/>
</dbReference>
<keyword evidence="2" id="KW-0812">Transmembrane</keyword>
<sequence length="981" mass="109041">MQPLVRLLSSVVVFAVLAIGGLPAQELPVVELIAGGAHELAESRLAESSDRMLLLQAGLAWSEQDSTEKALRYLRRATEGPNGVPVIDSLTGLAFHKMGVVAYYAYQDSLAAVYYRNAMRIRDRVLPRYHNERAHSRTNLATVMNLLGRLDTAIVLVREANIIYENVSEPDSLNWLRNLNQLGEFAEASRHYRLGYSSSYRAVALLERMQVDPYDAFYTYYRAAEVLLRLNELVPAAEYARKAITYATRAGEASDLADAHNMLAIVQRELEQLDDSLENLLLAEQYARQTEDTATLGIVYLNLAEYYGGEGDRDRMERYDRLAHRFLAAGGSLESYYRSEKVPAILLGWGDAEAALRLLDDRLAYLTDGRIDRIGAELNSLPPDKLIPVIDMLGHRAAAHGALAQPDRALADYRALFRLQNRLREGVIDNESRGYLSQDLRGFYDRAIALLLERYRAGGNEEDIWEAFRLSEGARAYTLLASLQRNFQRIPPAVRQLQEEISRLERLVSLGADNSREALAAARIKMDRLQPSEVTSEPVDLPIRREALATFLREQDCHLLEYHLSPEGSVVFLFGADGRLRVASIPADSLLDDRVHTWRTAIEDSRYRRKSVTTREEQTELDRRFLETGRQLALQVLPADFREILLLGSGAPHPRLCIVPDGVLNYLPFAALPLEDAPLPLDYRNLSYLHASADLSYAYSAGYLLRVSGTAGRDYARDLVAFAPSFSGEHPEAAKSQGAGSLLRSNTALGPLLHSAEEVRLVAGLIGASRAYFDREANREQFLASLGEGRILHISSHGSVDPLDPNLSFVAFSQTGDRLQQDQLLYFNDLYGLPVNNELTVLSACETALGKVAIGETTMSFASAFAAAGARSTLTTLWQVDDAATKDLVVAFYRRLVSGASRLLALNGAQTDLRETEDYAHPYYWSSMTLYGASGPLLLQGGNDDRLPWWAWLVIGLSVITVIGSFLLVIRRADANQNPLG</sequence>
<dbReference type="RefSeq" id="WP_104418102.1">
    <property type="nucleotide sequence ID" value="NZ_PTJC01000005.1"/>
</dbReference>
<protein>
    <submittedName>
        <fullName evidence="4">CHAT domain-containing protein</fullName>
    </submittedName>
</protein>
<dbReference type="Gene3D" id="1.25.40.10">
    <property type="entry name" value="Tetratricopeptide repeat domain"/>
    <property type="match status" value="2"/>
</dbReference>
<dbReference type="SUPFAM" id="SSF48452">
    <property type="entry name" value="TPR-like"/>
    <property type="match status" value="2"/>
</dbReference>
<dbReference type="Proteomes" id="UP000237662">
    <property type="component" value="Unassembled WGS sequence"/>
</dbReference>
<dbReference type="InterPro" id="IPR024983">
    <property type="entry name" value="CHAT_dom"/>
</dbReference>
<feature type="domain" description="CHAT" evidence="3">
    <location>
        <begin position="629"/>
        <end position="933"/>
    </location>
</feature>
<dbReference type="AlphaFoldDB" id="A0A2S6I7M7"/>
<feature type="coiled-coil region" evidence="1">
    <location>
        <begin position="256"/>
        <end position="283"/>
    </location>
</feature>
<dbReference type="EMBL" id="PTJC01000005">
    <property type="protein sequence ID" value="PPK87503.1"/>
    <property type="molecule type" value="Genomic_DNA"/>
</dbReference>
<accession>A0A2S6I7M7</accession>
<evidence type="ECO:0000256" key="1">
    <source>
        <dbReference type="SAM" id="Coils"/>
    </source>
</evidence>
<dbReference type="OrthoDB" id="1489296at2"/>
<reference evidence="4 5" key="1">
    <citation type="submission" date="2018-02" db="EMBL/GenBank/DDBJ databases">
        <title>Genomic Encyclopedia of Archaeal and Bacterial Type Strains, Phase II (KMG-II): from individual species to whole genera.</title>
        <authorList>
            <person name="Goeker M."/>
        </authorList>
    </citation>
    <scope>NUCLEOTIDE SEQUENCE [LARGE SCALE GENOMIC DNA]</scope>
    <source>
        <strain evidence="4 5">DSM 29526</strain>
    </source>
</reference>